<sequence length="560" mass="63578">MNQCTDDLTRSLFARLRRTPRNNEPESLLLKCPKCGARLRPLLLDMFEERGENYQKIWWTCRNLKNKTCIFPLNMPPDVFWTKRNEEQIRHNVIPLPNYNLLPDDLKDMYPFLKNKKIMVSKPRSSSKPTSKGNGTEIKPPTEKTAVQQNDDLITRPEPAKTPEDEVLEKIPSPPNKEQNFEELKEHETERRIRKRRNSKEINIIPTKIGIAFPESEVPVWGKKQLRGVVSNSTVNGGKAAAFPSLHDMKRMTLKPFQERIVTGGRNFDYNIVDESVPTSSSAVNRVQLFPDIQSSLKSALALRFAKKDYMNKVNTLFGDTGTASNRNEDSVVEKRKLLAQLSEQYPTPNESKEINSPRSSSQDEDGNTEGSETASSRGSDKTENSVNEALFRASSKTFNAFRDVEQKISLSSRLGIRLPTEKLLTKSDLQEPTNEIFEPLSVQSGDVSIPSTSNLSVDSSTQVNPPIQERITTNFDSPELHNIVQKHLLLLRTKTEKKKKRKNGGRRTAAEDIPSRSSHPYGQDSHEPLFDFGMQDEQDYGIFALGDNDDAYGYDVFNF</sequence>
<name>A0AC35FKS4_9BILA</name>
<dbReference type="Proteomes" id="UP000887580">
    <property type="component" value="Unplaced"/>
</dbReference>
<evidence type="ECO:0000313" key="2">
    <source>
        <dbReference type="WBParaSite" id="PS1159_v2.g18554.t1"/>
    </source>
</evidence>
<organism evidence="1 2">
    <name type="scientific">Panagrolaimus sp. PS1159</name>
    <dbReference type="NCBI Taxonomy" id="55785"/>
    <lineage>
        <taxon>Eukaryota</taxon>
        <taxon>Metazoa</taxon>
        <taxon>Ecdysozoa</taxon>
        <taxon>Nematoda</taxon>
        <taxon>Chromadorea</taxon>
        <taxon>Rhabditida</taxon>
        <taxon>Tylenchina</taxon>
        <taxon>Panagrolaimomorpha</taxon>
        <taxon>Panagrolaimoidea</taxon>
        <taxon>Panagrolaimidae</taxon>
        <taxon>Panagrolaimus</taxon>
    </lineage>
</organism>
<dbReference type="WBParaSite" id="PS1159_v2.g18554.t1">
    <property type="protein sequence ID" value="PS1159_v2.g18554.t1"/>
    <property type="gene ID" value="PS1159_v2.g18554"/>
</dbReference>
<evidence type="ECO:0000313" key="1">
    <source>
        <dbReference type="Proteomes" id="UP000887580"/>
    </source>
</evidence>
<reference evidence="2" key="1">
    <citation type="submission" date="2022-11" db="UniProtKB">
        <authorList>
            <consortium name="WormBaseParasite"/>
        </authorList>
    </citation>
    <scope>IDENTIFICATION</scope>
</reference>
<accession>A0AC35FKS4</accession>
<protein>
    <submittedName>
        <fullName evidence="2">Uncharacterized protein</fullName>
    </submittedName>
</protein>
<proteinExistence type="predicted"/>